<dbReference type="PROSITE" id="PS51094">
    <property type="entry name" value="PTS_EIIA_TYPE_2"/>
    <property type="match status" value="1"/>
</dbReference>
<dbReference type="InterPro" id="IPR016152">
    <property type="entry name" value="PTrfase/Anion_transptr"/>
</dbReference>
<dbReference type="AlphaFoldDB" id="A0A939BT80"/>
<dbReference type="Pfam" id="PF00359">
    <property type="entry name" value="PTS_EIIA_2"/>
    <property type="match status" value="1"/>
</dbReference>
<gene>
    <name evidence="2" type="ORF">JOD01_000802</name>
</gene>
<name>A0A939BT80_9BACL</name>
<dbReference type="PANTHER" id="PTHR47738">
    <property type="entry name" value="PTS SYSTEM FRUCTOSE-LIKE EIIA COMPONENT-RELATED"/>
    <property type="match status" value="1"/>
</dbReference>
<dbReference type="InterPro" id="IPR002178">
    <property type="entry name" value="PTS_EIIA_type-2_dom"/>
</dbReference>
<dbReference type="InterPro" id="IPR051541">
    <property type="entry name" value="PTS_SugarTrans_NitroReg"/>
</dbReference>
<proteinExistence type="predicted"/>
<reference evidence="2" key="1">
    <citation type="submission" date="2021-01" db="EMBL/GenBank/DDBJ databases">
        <title>Genomic Encyclopedia of Type Strains, Phase IV (KMG-IV): sequencing the most valuable type-strain genomes for metagenomic binning, comparative biology and taxonomic classification.</title>
        <authorList>
            <person name="Goeker M."/>
        </authorList>
    </citation>
    <scope>NUCLEOTIDE SEQUENCE</scope>
    <source>
        <strain evidence="2">DSM 25523</strain>
    </source>
</reference>
<dbReference type="EMBL" id="JAFBEB010000002">
    <property type="protein sequence ID" value="MBM7589204.1"/>
    <property type="molecule type" value="Genomic_DNA"/>
</dbReference>
<keyword evidence="3" id="KW-1185">Reference proteome</keyword>
<sequence length="152" mass="16483">MLQEFFIPKLTAASNEEVIGILGQKLLNAGYVAATFIDAVLQRERTLPTGLQTGAVNVAIPHTDATHVVKSTIALATLAQPVNFRLMVDPATEIGVQLVFLLAVRDPREQVELLKKLTAIFQDEALLRQMLETADSQGIYQLMSAALAVKNG</sequence>
<organism evidence="2 3">
    <name type="scientific">Brevibacillus fulvus</name>
    <dbReference type="NCBI Taxonomy" id="1125967"/>
    <lineage>
        <taxon>Bacteria</taxon>
        <taxon>Bacillati</taxon>
        <taxon>Bacillota</taxon>
        <taxon>Bacilli</taxon>
        <taxon>Bacillales</taxon>
        <taxon>Paenibacillaceae</taxon>
        <taxon>Brevibacillus</taxon>
    </lineage>
</organism>
<protein>
    <submittedName>
        <fullName evidence="2">PTS system galactitol-specific IIA component</fullName>
    </submittedName>
</protein>
<evidence type="ECO:0000259" key="1">
    <source>
        <dbReference type="PROSITE" id="PS51094"/>
    </source>
</evidence>
<dbReference type="Proteomes" id="UP000717624">
    <property type="component" value="Unassembled WGS sequence"/>
</dbReference>
<dbReference type="CDD" id="cd00211">
    <property type="entry name" value="PTS_IIA_fru"/>
    <property type="match status" value="1"/>
</dbReference>
<dbReference type="Gene3D" id="3.40.930.10">
    <property type="entry name" value="Mannitol-specific EII, Chain A"/>
    <property type="match status" value="1"/>
</dbReference>
<comment type="caution">
    <text evidence="2">The sequence shown here is derived from an EMBL/GenBank/DDBJ whole genome shotgun (WGS) entry which is preliminary data.</text>
</comment>
<evidence type="ECO:0000313" key="2">
    <source>
        <dbReference type="EMBL" id="MBM7589204.1"/>
    </source>
</evidence>
<feature type="domain" description="PTS EIIA type-2" evidence="1">
    <location>
        <begin position="1"/>
        <end position="146"/>
    </location>
</feature>
<dbReference type="RefSeq" id="WP_204516938.1">
    <property type="nucleotide sequence ID" value="NZ_BAABIN010000015.1"/>
</dbReference>
<evidence type="ECO:0000313" key="3">
    <source>
        <dbReference type="Proteomes" id="UP000717624"/>
    </source>
</evidence>
<dbReference type="PANTHER" id="PTHR47738:SF3">
    <property type="entry name" value="PHOSPHOTRANSFERASE SYSTEM MANNITOL_FRUCTOSE-SPECIFIC IIA DOMAIN CONTAINING PROTEIN"/>
    <property type="match status" value="1"/>
</dbReference>
<dbReference type="SUPFAM" id="SSF55804">
    <property type="entry name" value="Phoshotransferase/anion transport protein"/>
    <property type="match status" value="1"/>
</dbReference>
<accession>A0A939BT80</accession>